<dbReference type="PROSITE" id="PS01123">
    <property type="entry name" value="TNASE_1"/>
    <property type="match status" value="1"/>
</dbReference>
<keyword evidence="1" id="KW-0540">Nuclease</keyword>
<evidence type="ECO:0000313" key="6">
    <source>
        <dbReference type="Proteomes" id="UP000031950"/>
    </source>
</evidence>
<dbReference type="SMART" id="SM00318">
    <property type="entry name" value="SNc"/>
    <property type="match status" value="1"/>
</dbReference>
<evidence type="ECO:0000259" key="4">
    <source>
        <dbReference type="PROSITE" id="PS50830"/>
    </source>
</evidence>
<dbReference type="SUPFAM" id="SSF50199">
    <property type="entry name" value="Staphylococcal nuclease"/>
    <property type="match status" value="1"/>
</dbReference>
<dbReference type="GO" id="GO:0003676">
    <property type="term" value="F:nucleic acid binding"/>
    <property type="evidence" value="ECO:0007669"/>
    <property type="project" value="InterPro"/>
</dbReference>
<organism evidence="5 6">
    <name type="scientific">Jeotgalibacillus alimentarius</name>
    <dbReference type="NCBI Taxonomy" id="135826"/>
    <lineage>
        <taxon>Bacteria</taxon>
        <taxon>Bacillati</taxon>
        <taxon>Bacillota</taxon>
        <taxon>Bacilli</taxon>
        <taxon>Bacillales</taxon>
        <taxon>Caryophanaceae</taxon>
        <taxon>Jeotgalibacillus</taxon>
    </lineage>
</organism>
<protein>
    <submittedName>
        <fullName evidence="5">Thermonuclease</fullName>
    </submittedName>
</protein>
<dbReference type="Gene3D" id="2.40.50.90">
    <property type="match status" value="1"/>
</dbReference>
<dbReference type="InterPro" id="IPR002071">
    <property type="entry name" value="Thermonucl_AS"/>
</dbReference>
<proteinExistence type="predicted"/>
<reference evidence="5 6" key="1">
    <citation type="submission" date="2015-01" db="EMBL/GenBank/DDBJ databases">
        <title>Genome sequence of Jeotgalibacillus alimentarius.</title>
        <authorList>
            <person name="Goh K.M."/>
            <person name="Chan K.-G."/>
            <person name="Yaakop A.S."/>
            <person name="Ee R."/>
            <person name="Gan H.M."/>
            <person name="Chan C.S."/>
        </authorList>
    </citation>
    <scope>NUCLEOTIDE SEQUENCE [LARGE SCALE GENOMIC DNA]</scope>
    <source>
        <strain evidence="5 6">YKJ-13</strain>
    </source>
</reference>
<keyword evidence="3" id="KW-0378">Hydrolase</keyword>
<dbReference type="Proteomes" id="UP000031950">
    <property type="component" value="Unassembled WGS sequence"/>
</dbReference>
<name>A0A0C2S419_9BACL</name>
<keyword evidence="6" id="KW-1185">Reference proteome</keyword>
<dbReference type="Pfam" id="PF00565">
    <property type="entry name" value="SNase"/>
    <property type="match status" value="1"/>
</dbReference>
<evidence type="ECO:0000256" key="2">
    <source>
        <dbReference type="ARBA" id="ARBA00022759"/>
    </source>
</evidence>
<dbReference type="InterPro" id="IPR035437">
    <property type="entry name" value="SNase_OB-fold_sf"/>
</dbReference>
<dbReference type="PROSITE" id="PS51257">
    <property type="entry name" value="PROKAR_LIPOPROTEIN"/>
    <property type="match status" value="1"/>
</dbReference>
<dbReference type="CDD" id="cd00175">
    <property type="entry name" value="SNc"/>
    <property type="match status" value="1"/>
</dbReference>
<dbReference type="InterPro" id="IPR016071">
    <property type="entry name" value="Staphylococal_nuclease_OB-fold"/>
</dbReference>
<sequence length="214" mass="24540">MKRFIFLVMILLLSGCQESSLTGEIIYVVDGDTLDVQFEDGTEERIRLLLIDTPETKHPTIGVEPFGPEASEFTSQFEGDQVELELDVSERDRYGRLLAYVWLDDQMLNEMILKEGLARVSVYPPNTKYVDEFRDIERKAKTDEKGIWSVENYQHADKGSSEKSDESCNIKGNINSRGDKIYHTESSAYYEQTIPEEWFCTEADAIEAGFRAPR</sequence>
<evidence type="ECO:0000256" key="3">
    <source>
        <dbReference type="ARBA" id="ARBA00022801"/>
    </source>
</evidence>
<evidence type="ECO:0000313" key="5">
    <source>
        <dbReference type="EMBL" id="KIL48754.1"/>
    </source>
</evidence>
<dbReference type="GO" id="GO:0016787">
    <property type="term" value="F:hydrolase activity"/>
    <property type="evidence" value="ECO:0007669"/>
    <property type="project" value="UniProtKB-KW"/>
</dbReference>
<dbReference type="GO" id="GO:0004519">
    <property type="term" value="F:endonuclease activity"/>
    <property type="evidence" value="ECO:0007669"/>
    <property type="project" value="UniProtKB-KW"/>
</dbReference>
<dbReference type="EMBL" id="JXRQ01000018">
    <property type="protein sequence ID" value="KIL48754.1"/>
    <property type="molecule type" value="Genomic_DNA"/>
</dbReference>
<dbReference type="PROSITE" id="PS01284">
    <property type="entry name" value="TNASE_2"/>
    <property type="match status" value="1"/>
</dbReference>
<dbReference type="AlphaFoldDB" id="A0A0C2S419"/>
<keyword evidence="2" id="KW-0255">Endonuclease</keyword>
<comment type="caution">
    <text evidence="5">The sequence shown here is derived from an EMBL/GenBank/DDBJ whole genome shotgun (WGS) entry which is preliminary data.</text>
</comment>
<dbReference type="RefSeq" id="WP_041122556.1">
    <property type="nucleotide sequence ID" value="NZ_JXRQ01000018.1"/>
</dbReference>
<dbReference type="OrthoDB" id="4376109at2"/>
<dbReference type="STRING" id="135826.KP77_19650"/>
<dbReference type="PATRIC" id="fig|135826.4.peg.1960"/>
<accession>A0A0C2S419</accession>
<dbReference type="PANTHER" id="PTHR12302:SF3">
    <property type="entry name" value="SERINE_THREONINE-PROTEIN KINASE 31"/>
    <property type="match status" value="1"/>
</dbReference>
<feature type="domain" description="TNase-like" evidence="4">
    <location>
        <begin position="19"/>
        <end position="150"/>
    </location>
</feature>
<gene>
    <name evidence="5" type="ORF">KP77_19650</name>
</gene>
<dbReference type="PANTHER" id="PTHR12302">
    <property type="entry name" value="EBNA2 BINDING PROTEIN P100"/>
    <property type="match status" value="1"/>
</dbReference>
<dbReference type="PROSITE" id="PS50830">
    <property type="entry name" value="TNASE_3"/>
    <property type="match status" value="1"/>
</dbReference>
<evidence type="ECO:0000256" key="1">
    <source>
        <dbReference type="ARBA" id="ARBA00022722"/>
    </source>
</evidence>